<protein>
    <submittedName>
        <fullName evidence="1">Uncharacterized protein</fullName>
    </submittedName>
</protein>
<comment type="caution">
    <text evidence="1">The sequence shown here is derived from an EMBL/GenBank/DDBJ whole genome shotgun (WGS) entry which is preliminary data.</text>
</comment>
<sequence length="154" mass="16974">MPIRCRSKDRMEDDAFNDNCFGNDFNNNGYLSNSVDSRYLGEDDFLGNGCIGNNQTLVANHFSKFGEGQFEMDQMDVHLEKGIGAGLSWTEIETKKVVDGFGSIAIEPINGVGSKRLVFSDPNGVKVVNASSGDLDFATPRAFNDVREWGYSQI</sequence>
<keyword evidence="2" id="KW-1185">Reference proteome</keyword>
<organism evidence="1 2">
    <name type="scientific">Hibiscus sabdariffa</name>
    <name type="common">roselle</name>
    <dbReference type="NCBI Taxonomy" id="183260"/>
    <lineage>
        <taxon>Eukaryota</taxon>
        <taxon>Viridiplantae</taxon>
        <taxon>Streptophyta</taxon>
        <taxon>Embryophyta</taxon>
        <taxon>Tracheophyta</taxon>
        <taxon>Spermatophyta</taxon>
        <taxon>Magnoliopsida</taxon>
        <taxon>eudicotyledons</taxon>
        <taxon>Gunneridae</taxon>
        <taxon>Pentapetalae</taxon>
        <taxon>rosids</taxon>
        <taxon>malvids</taxon>
        <taxon>Malvales</taxon>
        <taxon>Malvaceae</taxon>
        <taxon>Malvoideae</taxon>
        <taxon>Hibiscus</taxon>
    </lineage>
</organism>
<name>A0ABR2QA49_9ROSI</name>
<evidence type="ECO:0000313" key="2">
    <source>
        <dbReference type="Proteomes" id="UP001396334"/>
    </source>
</evidence>
<proteinExistence type="predicted"/>
<dbReference type="Proteomes" id="UP001396334">
    <property type="component" value="Unassembled WGS sequence"/>
</dbReference>
<gene>
    <name evidence="1" type="ORF">V6N11_020892</name>
</gene>
<dbReference type="EMBL" id="JBBPBN010000043">
    <property type="protein sequence ID" value="KAK8997414.1"/>
    <property type="molecule type" value="Genomic_DNA"/>
</dbReference>
<evidence type="ECO:0000313" key="1">
    <source>
        <dbReference type="EMBL" id="KAK8997414.1"/>
    </source>
</evidence>
<accession>A0ABR2QA49</accession>
<reference evidence="1 2" key="1">
    <citation type="journal article" date="2024" name="G3 (Bethesda)">
        <title>Genome assembly of Hibiscus sabdariffa L. provides insights into metabolisms of medicinal natural products.</title>
        <authorList>
            <person name="Kim T."/>
        </authorList>
    </citation>
    <scope>NUCLEOTIDE SEQUENCE [LARGE SCALE GENOMIC DNA]</scope>
    <source>
        <strain evidence="1">TK-2024</strain>
        <tissue evidence="1">Old leaves</tissue>
    </source>
</reference>